<reference evidence="3" key="1">
    <citation type="submission" date="2022-08" db="EMBL/GenBank/DDBJ databases">
        <authorList>
            <consortium name="DOE Joint Genome Institute"/>
            <person name="Min B."/>
            <person name="Riley R."/>
            <person name="Sierra-Patev S."/>
            <person name="Naranjo-Ortiz M."/>
            <person name="Looney B."/>
            <person name="Konkel Z."/>
            <person name="Slot J.C."/>
            <person name="Sakamoto Y."/>
            <person name="Steenwyk J.L."/>
            <person name="Rokas A."/>
            <person name="Carro J."/>
            <person name="Camarero S."/>
            <person name="Ferreira P."/>
            <person name="Molpeceres G."/>
            <person name="Ruiz-Duenas F.J."/>
            <person name="Serrano A."/>
            <person name="Henrissat B."/>
            <person name="Drula E."/>
            <person name="Hughes K.W."/>
            <person name="Mata J.L."/>
            <person name="Ishikawa N.K."/>
            <person name="Vargas-Isla R."/>
            <person name="Ushijima S."/>
            <person name="Smith C.A."/>
            <person name="Ahrendt S."/>
            <person name="Andreopoulos W."/>
            <person name="He G."/>
            <person name="Labutti K."/>
            <person name="Lipzen A."/>
            <person name="Ng V."/>
            <person name="Sandor L."/>
            <person name="Barry K."/>
            <person name="Martinez A.T."/>
            <person name="Xiao Y."/>
            <person name="Gibbons J.G."/>
            <person name="Terashima K."/>
            <person name="Hibbett D.S."/>
            <person name="Grigoriev I.V."/>
        </authorList>
    </citation>
    <scope>NUCLEOTIDE SEQUENCE</scope>
    <source>
        <strain evidence="3">Sp2 HRB7682 ss15</strain>
    </source>
</reference>
<dbReference type="PROSITE" id="PS51186">
    <property type="entry name" value="GNAT"/>
    <property type="match status" value="1"/>
</dbReference>
<proteinExistence type="predicted"/>
<sequence>MSALEDMTSGSPDSTIVQEKTGVIADNLNPSHISLKVCPSSSEAYRSIVPQLATLLKSCIDANITMNFVQPFSIEDASAFWLSAEENVVQKKQFVVIAQESQEFSEDEAEDNNSRDAQHVQRGPPVILGCVILYLAQLPNAKHRAEVGKLIVGREHRKRGIGKMLLDRMEDEARKHGRKILVLDTETGSGAELFYERVGYSNAGVIPDATLAPNGKQYTSYTYFYKRL</sequence>
<comment type="caution">
    <text evidence="3">The sequence shown here is derived from an EMBL/GenBank/DDBJ whole genome shotgun (WGS) entry which is preliminary data.</text>
</comment>
<evidence type="ECO:0000256" key="1">
    <source>
        <dbReference type="ARBA" id="ARBA00022679"/>
    </source>
</evidence>
<dbReference type="AlphaFoldDB" id="A0A9W9A7F5"/>
<accession>A0A9W9A7F5</accession>
<dbReference type="Proteomes" id="UP001150238">
    <property type="component" value="Unassembled WGS sequence"/>
</dbReference>
<dbReference type="PANTHER" id="PTHR13947">
    <property type="entry name" value="GNAT FAMILY N-ACETYLTRANSFERASE"/>
    <property type="match status" value="1"/>
</dbReference>
<gene>
    <name evidence="3" type="ORF">C8J55DRAFT_516575</name>
</gene>
<evidence type="ECO:0000259" key="2">
    <source>
        <dbReference type="PROSITE" id="PS51186"/>
    </source>
</evidence>
<dbReference type="InterPro" id="IPR050769">
    <property type="entry name" value="NAT_camello-type"/>
</dbReference>
<dbReference type="Pfam" id="PF00583">
    <property type="entry name" value="Acetyltransf_1"/>
    <property type="match status" value="1"/>
</dbReference>
<name>A0A9W9A7F5_9AGAR</name>
<dbReference type="SUPFAM" id="SSF55729">
    <property type="entry name" value="Acyl-CoA N-acyltransferases (Nat)"/>
    <property type="match status" value="1"/>
</dbReference>
<dbReference type="InterPro" id="IPR016181">
    <property type="entry name" value="Acyl_CoA_acyltransferase"/>
</dbReference>
<protein>
    <submittedName>
        <fullName evidence="3">Acyl-CoA N-acyltransferase</fullName>
    </submittedName>
</protein>
<keyword evidence="1" id="KW-0808">Transferase</keyword>
<dbReference type="EMBL" id="JANVFS010000020">
    <property type="protein sequence ID" value="KAJ4476313.1"/>
    <property type="molecule type" value="Genomic_DNA"/>
</dbReference>
<evidence type="ECO:0000313" key="3">
    <source>
        <dbReference type="EMBL" id="KAJ4476313.1"/>
    </source>
</evidence>
<dbReference type="PANTHER" id="PTHR13947:SF37">
    <property type="entry name" value="LD18367P"/>
    <property type="match status" value="1"/>
</dbReference>
<organism evidence="3 4">
    <name type="scientific">Lentinula lateritia</name>
    <dbReference type="NCBI Taxonomy" id="40482"/>
    <lineage>
        <taxon>Eukaryota</taxon>
        <taxon>Fungi</taxon>
        <taxon>Dikarya</taxon>
        <taxon>Basidiomycota</taxon>
        <taxon>Agaricomycotina</taxon>
        <taxon>Agaricomycetes</taxon>
        <taxon>Agaricomycetidae</taxon>
        <taxon>Agaricales</taxon>
        <taxon>Marasmiineae</taxon>
        <taxon>Omphalotaceae</taxon>
        <taxon>Lentinula</taxon>
    </lineage>
</organism>
<dbReference type="GO" id="GO:0008080">
    <property type="term" value="F:N-acetyltransferase activity"/>
    <property type="evidence" value="ECO:0007669"/>
    <property type="project" value="InterPro"/>
</dbReference>
<reference evidence="3" key="2">
    <citation type="journal article" date="2023" name="Proc. Natl. Acad. Sci. U.S.A.">
        <title>A global phylogenomic analysis of the shiitake genus Lentinula.</title>
        <authorList>
            <person name="Sierra-Patev S."/>
            <person name="Min B."/>
            <person name="Naranjo-Ortiz M."/>
            <person name="Looney B."/>
            <person name="Konkel Z."/>
            <person name="Slot J.C."/>
            <person name="Sakamoto Y."/>
            <person name="Steenwyk J.L."/>
            <person name="Rokas A."/>
            <person name="Carro J."/>
            <person name="Camarero S."/>
            <person name="Ferreira P."/>
            <person name="Molpeceres G."/>
            <person name="Ruiz-Duenas F.J."/>
            <person name="Serrano A."/>
            <person name="Henrissat B."/>
            <person name="Drula E."/>
            <person name="Hughes K.W."/>
            <person name="Mata J.L."/>
            <person name="Ishikawa N.K."/>
            <person name="Vargas-Isla R."/>
            <person name="Ushijima S."/>
            <person name="Smith C.A."/>
            <person name="Donoghue J."/>
            <person name="Ahrendt S."/>
            <person name="Andreopoulos W."/>
            <person name="He G."/>
            <person name="LaButti K."/>
            <person name="Lipzen A."/>
            <person name="Ng V."/>
            <person name="Riley R."/>
            <person name="Sandor L."/>
            <person name="Barry K."/>
            <person name="Martinez A.T."/>
            <person name="Xiao Y."/>
            <person name="Gibbons J.G."/>
            <person name="Terashima K."/>
            <person name="Grigoriev I.V."/>
            <person name="Hibbett D."/>
        </authorList>
    </citation>
    <scope>NUCLEOTIDE SEQUENCE</scope>
    <source>
        <strain evidence="3">Sp2 HRB7682 ss15</strain>
    </source>
</reference>
<dbReference type="Gene3D" id="3.40.630.30">
    <property type="match status" value="1"/>
</dbReference>
<dbReference type="CDD" id="cd04301">
    <property type="entry name" value="NAT_SF"/>
    <property type="match status" value="1"/>
</dbReference>
<dbReference type="InterPro" id="IPR000182">
    <property type="entry name" value="GNAT_dom"/>
</dbReference>
<feature type="domain" description="N-acetyltransferase" evidence="2">
    <location>
        <begin position="67"/>
        <end position="228"/>
    </location>
</feature>
<evidence type="ECO:0000313" key="4">
    <source>
        <dbReference type="Proteomes" id="UP001150238"/>
    </source>
</evidence>